<evidence type="ECO:0000256" key="1">
    <source>
        <dbReference type="SAM" id="MobiDB-lite"/>
    </source>
</evidence>
<feature type="region of interest" description="Disordered" evidence="1">
    <location>
        <begin position="236"/>
        <end position="281"/>
    </location>
</feature>
<organism evidence="2 3">
    <name type="scientific">Thamnidium elegans</name>
    <dbReference type="NCBI Taxonomy" id="101142"/>
    <lineage>
        <taxon>Eukaryota</taxon>
        <taxon>Fungi</taxon>
        <taxon>Fungi incertae sedis</taxon>
        <taxon>Mucoromycota</taxon>
        <taxon>Mucoromycotina</taxon>
        <taxon>Mucoromycetes</taxon>
        <taxon>Mucorales</taxon>
        <taxon>Mucorineae</taxon>
        <taxon>Mucoraceae</taxon>
        <taxon>Thamnidium</taxon>
    </lineage>
</organism>
<dbReference type="EMBL" id="JAEPRE010000026">
    <property type="protein sequence ID" value="KAG2235811.1"/>
    <property type="molecule type" value="Genomic_DNA"/>
</dbReference>
<dbReference type="Proteomes" id="UP000613177">
    <property type="component" value="Unassembled WGS sequence"/>
</dbReference>
<evidence type="ECO:0000313" key="2">
    <source>
        <dbReference type="EMBL" id="KAG2235811.1"/>
    </source>
</evidence>
<protein>
    <submittedName>
        <fullName evidence="2">Uncharacterized protein</fullName>
    </submittedName>
</protein>
<gene>
    <name evidence="2" type="ORF">INT48_003923</name>
</gene>
<comment type="caution">
    <text evidence="2">The sequence shown here is derived from an EMBL/GenBank/DDBJ whole genome shotgun (WGS) entry which is preliminary data.</text>
</comment>
<proteinExistence type="predicted"/>
<sequence>MDIVVSTLFGDHAKDIYYFSPTQRSTENTPDAVYVSRSNSFPPIIIGIQHTVDLNYYLQMTSHGVSAALQYHTPPILITFVTSTIRYEVKKRIIPYPPKPFLQQVRQCDPWARNCYFVTSDSIQQSLKADPLNTFVALSFFVIVSQCGRPSENPYYGDPTMARLYAIAEQMFGDEGNIMRQIKEDLMYVCTESKKRLREAISALDQSDVPQAAKKKVNNCVGNAVRVFDAYQTKYQEPTPASPNVETGLISEGVPTSPADSSPTDSSPTDSSASSRLPARSRTENWNFISNRLSELDENGNIPWRAIYVDGRRDRNER</sequence>
<accession>A0A8H7SVG5</accession>
<keyword evidence="3" id="KW-1185">Reference proteome</keyword>
<feature type="compositionally biased region" description="Low complexity" evidence="1">
    <location>
        <begin position="255"/>
        <end position="280"/>
    </location>
</feature>
<name>A0A8H7SVG5_9FUNG</name>
<dbReference type="AlphaFoldDB" id="A0A8H7SVG5"/>
<reference evidence="2" key="1">
    <citation type="submission" date="2021-01" db="EMBL/GenBank/DDBJ databases">
        <title>Metabolic potential, ecology and presence of endohyphal bacteria is reflected in genomic diversity of Mucoromycotina.</title>
        <authorList>
            <person name="Muszewska A."/>
            <person name="Okrasinska A."/>
            <person name="Steczkiewicz K."/>
            <person name="Drgas O."/>
            <person name="Orlowska M."/>
            <person name="Perlinska-Lenart U."/>
            <person name="Aleksandrzak-Piekarczyk T."/>
            <person name="Szatraj K."/>
            <person name="Zielenkiewicz U."/>
            <person name="Pilsyk S."/>
            <person name="Malc E."/>
            <person name="Mieczkowski P."/>
            <person name="Kruszewska J.S."/>
            <person name="Biernat P."/>
            <person name="Pawlowska J."/>
        </authorList>
    </citation>
    <scope>NUCLEOTIDE SEQUENCE</scope>
    <source>
        <strain evidence="2">WA0000018081</strain>
    </source>
</reference>
<evidence type="ECO:0000313" key="3">
    <source>
        <dbReference type="Proteomes" id="UP000613177"/>
    </source>
</evidence>